<dbReference type="PANTHER" id="PTHR47784">
    <property type="entry name" value="STEROL UPTAKE CONTROL PROTEIN 2"/>
    <property type="match status" value="1"/>
</dbReference>
<dbReference type="Pfam" id="PF00172">
    <property type="entry name" value="Zn_clus"/>
    <property type="match status" value="1"/>
</dbReference>
<protein>
    <submittedName>
        <fullName evidence="4">Upc2 protein</fullName>
    </submittedName>
</protein>
<dbReference type="InterPro" id="IPR053157">
    <property type="entry name" value="Sterol_Uptake_Regulator"/>
</dbReference>
<evidence type="ECO:0000313" key="4">
    <source>
        <dbReference type="EMBL" id="EXF78379.1"/>
    </source>
</evidence>
<accession>A0A010RKH9</accession>
<dbReference type="HOGENOM" id="CLU_024934_2_0_1"/>
<keyword evidence="1" id="KW-0539">Nucleus</keyword>
<dbReference type="STRING" id="1445577.A0A010RKH9"/>
<dbReference type="AlphaFoldDB" id="A0A010RKH9"/>
<organism evidence="4 5">
    <name type="scientific">Colletotrichum fioriniae PJ7</name>
    <dbReference type="NCBI Taxonomy" id="1445577"/>
    <lineage>
        <taxon>Eukaryota</taxon>
        <taxon>Fungi</taxon>
        <taxon>Dikarya</taxon>
        <taxon>Ascomycota</taxon>
        <taxon>Pezizomycotina</taxon>
        <taxon>Sordariomycetes</taxon>
        <taxon>Hypocreomycetidae</taxon>
        <taxon>Glomerellales</taxon>
        <taxon>Glomerellaceae</taxon>
        <taxon>Colletotrichum</taxon>
        <taxon>Colletotrichum acutatum species complex</taxon>
    </lineage>
</organism>
<feature type="region of interest" description="Disordered" evidence="2">
    <location>
        <begin position="1"/>
        <end position="23"/>
    </location>
</feature>
<gene>
    <name evidence="4" type="ORF">CFIO01_11640</name>
</gene>
<evidence type="ECO:0000259" key="3">
    <source>
        <dbReference type="PROSITE" id="PS50048"/>
    </source>
</evidence>
<dbReference type="GO" id="GO:0008270">
    <property type="term" value="F:zinc ion binding"/>
    <property type="evidence" value="ECO:0007669"/>
    <property type="project" value="InterPro"/>
</dbReference>
<comment type="caution">
    <text evidence="4">The sequence shown here is derived from an EMBL/GenBank/DDBJ whole genome shotgun (WGS) entry which is preliminary data.</text>
</comment>
<dbReference type="SMART" id="SM00066">
    <property type="entry name" value="GAL4"/>
    <property type="match status" value="1"/>
</dbReference>
<evidence type="ECO:0000256" key="2">
    <source>
        <dbReference type="SAM" id="MobiDB-lite"/>
    </source>
</evidence>
<dbReference type="CDD" id="cd00067">
    <property type="entry name" value="GAL4"/>
    <property type="match status" value="1"/>
</dbReference>
<dbReference type="InterPro" id="IPR036864">
    <property type="entry name" value="Zn2-C6_fun-type_DNA-bd_sf"/>
</dbReference>
<feature type="compositionally biased region" description="Basic and acidic residues" evidence="2">
    <location>
        <begin position="1"/>
        <end position="10"/>
    </location>
</feature>
<dbReference type="Gene3D" id="4.10.240.10">
    <property type="entry name" value="Zn(2)-C6 fungal-type DNA-binding domain"/>
    <property type="match status" value="1"/>
</dbReference>
<dbReference type="PANTHER" id="PTHR47784:SF4">
    <property type="entry name" value="ZN(II)2CYS6 TRANSCRIPTION FACTOR (EUROFUNG)"/>
    <property type="match status" value="1"/>
</dbReference>
<evidence type="ECO:0000313" key="5">
    <source>
        <dbReference type="Proteomes" id="UP000020467"/>
    </source>
</evidence>
<feature type="domain" description="Zn(2)-C6 fungal-type" evidence="3">
    <location>
        <begin position="21"/>
        <end position="51"/>
    </location>
</feature>
<dbReference type="OrthoDB" id="4937900at2759"/>
<dbReference type="Proteomes" id="UP000020467">
    <property type="component" value="Unassembled WGS sequence"/>
</dbReference>
<dbReference type="PROSITE" id="PS50048">
    <property type="entry name" value="ZN2_CY6_FUNGAL_2"/>
    <property type="match status" value="1"/>
</dbReference>
<dbReference type="eggNOG" id="ENOG502SVCF">
    <property type="taxonomic scope" value="Eukaryota"/>
</dbReference>
<name>A0A010RKH9_9PEZI</name>
<dbReference type="InterPro" id="IPR001138">
    <property type="entry name" value="Zn2Cys6_DnaBD"/>
</dbReference>
<reference evidence="4 5" key="1">
    <citation type="submission" date="2014-02" db="EMBL/GenBank/DDBJ databases">
        <title>The genome sequence of Colletotrichum fioriniae PJ7.</title>
        <authorList>
            <person name="Baroncelli R."/>
            <person name="Thon M.R."/>
        </authorList>
    </citation>
    <scope>NUCLEOTIDE SEQUENCE [LARGE SCALE GENOMIC DNA]</scope>
    <source>
        <strain evidence="4 5">PJ7</strain>
    </source>
</reference>
<dbReference type="GO" id="GO:0001228">
    <property type="term" value="F:DNA-binding transcription activator activity, RNA polymerase II-specific"/>
    <property type="evidence" value="ECO:0007669"/>
    <property type="project" value="TreeGrafter"/>
</dbReference>
<dbReference type="EMBL" id="JARH01000651">
    <property type="protein sequence ID" value="EXF78379.1"/>
    <property type="molecule type" value="Genomic_DNA"/>
</dbReference>
<proteinExistence type="predicted"/>
<evidence type="ECO:0000256" key="1">
    <source>
        <dbReference type="ARBA" id="ARBA00023242"/>
    </source>
</evidence>
<dbReference type="SUPFAM" id="SSF57701">
    <property type="entry name" value="Zn2/Cys6 DNA-binding domain"/>
    <property type="match status" value="1"/>
</dbReference>
<keyword evidence="5" id="KW-1185">Reference proteome</keyword>
<sequence length="399" mass="44700">MSKQLLDRLAGRRTHRKSRNGCSGCKKRHIKCDETRPECRNCIMAERVCSYLKTEPDHSSSAIPSTAATVWTGIIAPNEICASRCLAIPKDPGEVYSCTGQTFTASHMAFLHYAQSNMSEFMALTGNIRPLIDTAIEHSLTAPYLLDQLLGLSSLHLSTQNGPKASIYSHQATELQTRALGFFNQTKEHISDKTYIPTFVFASLLGIHVLYETLQWHCGSLADFIDAFVNYSRLHRGVRSITGKYWDEILQSDLKPLLFIVDVMDKEPVQTPGPETKQLREFLDKIPTPSASTTLCITALEKLQWVIDLAGGRPDEFEVGVHAVMSWPICIPDEYIEALHQHQPEALVVLAFYAAMLHRYRRFWAFGGSGAPIVHLISNSVGPFWQDVLAWPLQVLIES</sequence>
<feature type="compositionally biased region" description="Basic residues" evidence="2">
    <location>
        <begin position="11"/>
        <end position="23"/>
    </location>
</feature>
<dbReference type="KEGG" id="cfj:CFIO01_11640"/>
<dbReference type="PROSITE" id="PS00463">
    <property type="entry name" value="ZN2_CY6_FUNGAL_1"/>
    <property type="match status" value="1"/>
</dbReference>